<geneLocation type="plasmid" evidence="3">
    <name>pamcp48-600</name>
</geneLocation>
<dbReference type="AlphaFoldDB" id="A0AAC9NTT0"/>
<proteinExistence type="predicted"/>
<dbReference type="Proteomes" id="UP000182101">
    <property type="component" value="Plasmid pAMCP48-600"/>
</dbReference>
<evidence type="ECO:0000313" key="3">
    <source>
        <dbReference type="Proteomes" id="UP000182101"/>
    </source>
</evidence>
<keyword evidence="1" id="KW-0472">Membrane</keyword>
<name>A0AAC9NTT0_9ALTE</name>
<gene>
    <name evidence="2" type="ORF">BM524_18850</name>
</gene>
<dbReference type="RefSeq" id="WP_071960591.1">
    <property type="nucleotide sequence ID" value="NZ_CP018025.1"/>
</dbReference>
<keyword evidence="2" id="KW-0614">Plasmid</keyword>
<evidence type="ECO:0000313" key="2">
    <source>
        <dbReference type="EMBL" id="APD91981.1"/>
    </source>
</evidence>
<reference evidence="2 3" key="1">
    <citation type="submission" date="2016-11" db="EMBL/GenBank/DDBJ databases">
        <title>Networking in microbes: conjugative elements and plasmids in the genus Alteromonas.</title>
        <authorList>
            <person name="Lopez-Perez M."/>
            <person name="Ramon-Marco N."/>
            <person name="Rodriguez-Valera F."/>
        </authorList>
    </citation>
    <scope>NUCLEOTIDE SEQUENCE [LARGE SCALE GENOMIC DNA]</scope>
    <source>
        <strain evidence="2 3">CP48</strain>
        <plasmid evidence="3">pamcp48-600</plasmid>
    </source>
</reference>
<protein>
    <submittedName>
        <fullName evidence="2">Uncharacterized protein</fullName>
    </submittedName>
</protein>
<organism evidence="2 3">
    <name type="scientific">Alteromonas mediterranea</name>
    <dbReference type="NCBI Taxonomy" id="314275"/>
    <lineage>
        <taxon>Bacteria</taxon>
        <taxon>Pseudomonadati</taxon>
        <taxon>Pseudomonadota</taxon>
        <taxon>Gammaproteobacteria</taxon>
        <taxon>Alteromonadales</taxon>
        <taxon>Alteromonadaceae</taxon>
        <taxon>Alteromonas/Salinimonas group</taxon>
        <taxon>Alteromonas</taxon>
    </lineage>
</organism>
<feature type="transmembrane region" description="Helical" evidence="1">
    <location>
        <begin position="25"/>
        <end position="45"/>
    </location>
</feature>
<evidence type="ECO:0000256" key="1">
    <source>
        <dbReference type="SAM" id="Phobius"/>
    </source>
</evidence>
<dbReference type="EMBL" id="CP018025">
    <property type="protein sequence ID" value="APD91981.1"/>
    <property type="molecule type" value="Genomic_DNA"/>
</dbReference>
<keyword evidence="1" id="KW-1133">Transmembrane helix</keyword>
<sequence length="87" mass="9313">MALPSFLLILNVIVSVIWQPDYLASSSLLAAAFQYTITGLISLILMMEGKKGGLAHIVNMLHIAFSAVSLVISAYGGYGIIVPLYNN</sequence>
<feature type="transmembrane region" description="Helical" evidence="1">
    <location>
        <begin position="57"/>
        <end position="81"/>
    </location>
</feature>
<keyword evidence="1" id="KW-0812">Transmembrane</keyword>
<accession>A0AAC9NTT0</accession>